<comment type="subcellular location">
    <subcellularLocation>
        <location evidence="1">Lysosome membrane</location>
        <topology evidence="1">Multi-pass membrane protein</topology>
    </subcellularLocation>
</comment>
<evidence type="ECO:0000256" key="2">
    <source>
        <dbReference type="ARBA" id="ARBA00006855"/>
    </source>
</evidence>
<evidence type="ECO:0000256" key="4">
    <source>
        <dbReference type="ARBA" id="ARBA00022692"/>
    </source>
</evidence>
<evidence type="ECO:0000256" key="7">
    <source>
        <dbReference type="ARBA" id="ARBA00022989"/>
    </source>
</evidence>
<evidence type="ECO:0000256" key="9">
    <source>
        <dbReference type="ARBA" id="ARBA00023228"/>
    </source>
</evidence>
<dbReference type="PANTHER" id="PTHR13131">
    <property type="entry name" value="CYSTINOSIN"/>
    <property type="match status" value="1"/>
</dbReference>
<keyword evidence="13" id="KW-1185">Reference proteome</keyword>
<dbReference type="NCBIfam" id="TIGR00951">
    <property type="entry name" value="2A43"/>
    <property type="match status" value="1"/>
</dbReference>
<evidence type="ECO:0000256" key="12">
    <source>
        <dbReference type="SAM" id="SignalP"/>
    </source>
</evidence>
<keyword evidence="6" id="KW-0769">Symport</keyword>
<dbReference type="PANTHER" id="PTHR13131:SF5">
    <property type="entry name" value="CYSTINOSIN"/>
    <property type="match status" value="1"/>
</dbReference>
<evidence type="ECO:0000313" key="14">
    <source>
        <dbReference type="WBParaSite" id="TREG1_127860.2"/>
    </source>
</evidence>
<keyword evidence="7 11" id="KW-1133">Transmembrane helix</keyword>
<sequence>MFTRVLTILFLLNIFHKTVSSSDSYEAYFLPDSLFIQQSESDTVKIGLNQSVSNDVTLKLSYWERNGDMVSPEKLNQSAILPIPDFIIKKNQDGPTPVTITGNVPGHIYLRINSSGSIDIVNTKSALCRVTVVRYRWLNILQIVIGWLYFAAWTVSFYPQLYLNWKRKSVVGFNFDFAVLNVIGFLYYSIYNIGLFWIPLIQKQYLSRNPLGTIPVLTNDVVFAFHAFIISSLTAFQILIYDRGDQRVSKMCIGLIILIAIYTIIVCIIGGANAVQWLDTFYLLSHVKLFISIVKYTPQAYMNFRRKSTVGWSIANIMLDFSGGILSIAQMIIIAYNNNDISSITGSPTKLGLGILSIAFDILFMVQHWCLYRHSSNHDFDVITVEDKEEEKPEIEDTPNKE</sequence>
<reference evidence="13" key="1">
    <citation type="submission" date="2022-06" db="EMBL/GenBank/DDBJ databases">
        <authorList>
            <person name="Berger JAMES D."/>
            <person name="Berger JAMES D."/>
        </authorList>
    </citation>
    <scope>NUCLEOTIDE SEQUENCE [LARGE SCALE GENOMIC DNA]</scope>
</reference>
<feature type="transmembrane region" description="Helical" evidence="11">
    <location>
        <begin position="178"/>
        <end position="201"/>
    </location>
</feature>
<protein>
    <recommendedName>
        <fullName evidence="15">Cystinosin</fullName>
    </recommendedName>
</protein>
<feature type="signal peptide" evidence="12">
    <location>
        <begin position="1"/>
        <end position="21"/>
    </location>
</feature>
<dbReference type="InterPro" id="IPR006603">
    <property type="entry name" value="PQ-loop_rpt"/>
</dbReference>
<dbReference type="GO" id="GO:0015184">
    <property type="term" value="F:L-cystine transmembrane transporter activity"/>
    <property type="evidence" value="ECO:0007669"/>
    <property type="project" value="TreeGrafter"/>
</dbReference>
<reference evidence="14" key="2">
    <citation type="submission" date="2023-11" db="UniProtKB">
        <authorList>
            <consortium name="WormBaseParasite"/>
        </authorList>
    </citation>
    <scope>IDENTIFICATION</scope>
</reference>
<evidence type="ECO:0000256" key="10">
    <source>
        <dbReference type="ARBA" id="ARBA00048473"/>
    </source>
</evidence>
<dbReference type="WBParaSite" id="TREG1_127860.2">
    <property type="protein sequence ID" value="TREG1_127860.2"/>
    <property type="gene ID" value="TREG1_127860"/>
</dbReference>
<dbReference type="InterPro" id="IPR005282">
    <property type="entry name" value="LC_transporter"/>
</dbReference>
<evidence type="ECO:0000256" key="8">
    <source>
        <dbReference type="ARBA" id="ARBA00023136"/>
    </source>
</evidence>
<dbReference type="FunFam" id="1.20.1280.290:FF:000016">
    <property type="entry name" value="Cystinosin homolog"/>
    <property type="match status" value="1"/>
</dbReference>
<keyword evidence="5" id="KW-0677">Repeat</keyword>
<keyword evidence="12" id="KW-0732">Signal</keyword>
<feature type="transmembrane region" description="Helical" evidence="11">
    <location>
        <begin position="221"/>
        <end position="241"/>
    </location>
</feature>
<dbReference type="SMART" id="SM00679">
    <property type="entry name" value="CTNS"/>
    <property type="match status" value="2"/>
</dbReference>
<dbReference type="GO" id="GO:0015293">
    <property type="term" value="F:symporter activity"/>
    <property type="evidence" value="ECO:0007669"/>
    <property type="project" value="UniProtKB-KW"/>
</dbReference>
<evidence type="ECO:0000256" key="3">
    <source>
        <dbReference type="ARBA" id="ARBA00022448"/>
    </source>
</evidence>
<dbReference type="AlphaFoldDB" id="A0AA85IWS8"/>
<evidence type="ECO:0000256" key="1">
    <source>
        <dbReference type="ARBA" id="ARBA00004155"/>
    </source>
</evidence>
<evidence type="ECO:0000256" key="6">
    <source>
        <dbReference type="ARBA" id="ARBA00022847"/>
    </source>
</evidence>
<evidence type="ECO:0000256" key="5">
    <source>
        <dbReference type="ARBA" id="ARBA00022737"/>
    </source>
</evidence>
<evidence type="ECO:0008006" key="15">
    <source>
        <dbReference type="Google" id="ProtNLM"/>
    </source>
</evidence>
<feature type="transmembrane region" description="Helical" evidence="11">
    <location>
        <begin position="137"/>
        <end position="158"/>
    </location>
</feature>
<name>A0AA85IWS8_TRIRE</name>
<feature type="transmembrane region" description="Helical" evidence="11">
    <location>
        <begin position="253"/>
        <end position="275"/>
    </location>
</feature>
<feature type="chain" id="PRO_5041679714" description="Cystinosin" evidence="12">
    <location>
        <begin position="22"/>
        <end position="402"/>
    </location>
</feature>
<dbReference type="Gene3D" id="1.20.1280.290">
    <property type="match status" value="1"/>
</dbReference>
<dbReference type="Pfam" id="PF04193">
    <property type="entry name" value="PQ-loop"/>
    <property type="match status" value="2"/>
</dbReference>
<accession>A0AA85IWS8</accession>
<organism evidence="13 14">
    <name type="scientific">Trichobilharzia regenti</name>
    <name type="common">Nasal bird schistosome</name>
    <dbReference type="NCBI Taxonomy" id="157069"/>
    <lineage>
        <taxon>Eukaryota</taxon>
        <taxon>Metazoa</taxon>
        <taxon>Spiralia</taxon>
        <taxon>Lophotrochozoa</taxon>
        <taxon>Platyhelminthes</taxon>
        <taxon>Trematoda</taxon>
        <taxon>Digenea</taxon>
        <taxon>Strigeidida</taxon>
        <taxon>Schistosomatoidea</taxon>
        <taxon>Schistosomatidae</taxon>
        <taxon>Trichobilharzia</taxon>
    </lineage>
</organism>
<keyword evidence="8 11" id="KW-0472">Membrane</keyword>
<evidence type="ECO:0000313" key="13">
    <source>
        <dbReference type="Proteomes" id="UP000050795"/>
    </source>
</evidence>
<keyword evidence="3" id="KW-0813">Transport</keyword>
<keyword evidence="4 11" id="KW-0812">Transmembrane</keyword>
<proteinExistence type="inferred from homology"/>
<dbReference type="GO" id="GO:0005765">
    <property type="term" value="C:lysosomal membrane"/>
    <property type="evidence" value="ECO:0007669"/>
    <property type="project" value="UniProtKB-SubCell"/>
</dbReference>
<evidence type="ECO:0000256" key="11">
    <source>
        <dbReference type="SAM" id="Phobius"/>
    </source>
</evidence>
<feature type="transmembrane region" description="Helical" evidence="11">
    <location>
        <begin position="351"/>
        <end position="371"/>
    </location>
</feature>
<feature type="transmembrane region" description="Helical" evidence="11">
    <location>
        <begin position="310"/>
        <end position="336"/>
    </location>
</feature>
<comment type="similarity">
    <text evidence="2">Belongs to the cystinosin family.</text>
</comment>
<dbReference type="Proteomes" id="UP000050795">
    <property type="component" value="Unassembled WGS sequence"/>
</dbReference>
<keyword evidence="9" id="KW-0458">Lysosome</keyword>
<comment type="catalytic activity">
    <reaction evidence="10">
        <text>L-cystine(out) + H(+)(out) = L-cystine(in) + H(+)(in)</text>
        <dbReference type="Rhea" id="RHEA:66172"/>
        <dbReference type="ChEBI" id="CHEBI:15378"/>
        <dbReference type="ChEBI" id="CHEBI:35491"/>
    </reaction>
    <physiologicalReaction direction="left-to-right" evidence="10">
        <dbReference type="Rhea" id="RHEA:66173"/>
    </physiologicalReaction>
</comment>